<dbReference type="Pfam" id="PF11904">
    <property type="entry name" value="ANKRD13_C"/>
    <property type="match status" value="1"/>
</dbReference>
<organism evidence="10 11">
    <name type="scientific">Saprolegnia diclina (strain VS20)</name>
    <dbReference type="NCBI Taxonomy" id="1156394"/>
    <lineage>
        <taxon>Eukaryota</taxon>
        <taxon>Sar</taxon>
        <taxon>Stramenopiles</taxon>
        <taxon>Oomycota</taxon>
        <taxon>Saprolegniomycetes</taxon>
        <taxon>Saprolegniales</taxon>
        <taxon>Saprolegniaceae</taxon>
        <taxon>Saprolegnia</taxon>
    </lineage>
</organism>
<feature type="repeat" description="ANK" evidence="8">
    <location>
        <begin position="36"/>
        <end position="71"/>
    </location>
</feature>
<dbReference type="STRING" id="1156394.T0Q1Y9"/>
<dbReference type="PROSITE" id="PS50297">
    <property type="entry name" value="ANK_REP_REGION"/>
    <property type="match status" value="1"/>
</dbReference>
<dbReference type="OrthoDB" id="1585644at2759"/>
<dbReference type="VEuPathDB" id="FungiDB:SDRG_13634"/>
<dbReference type="OMA" id="CNREERI"/>
<dbReference type="EMBL" id="JH767193">
    <property type="protein sequence ID" value="EQC28556.1"/>
    <property type="molecule type" value="Genomic_DNA"/>
</dbReference>
<keyword evidence="4 8" id="KW-0040">ANK repeat</keyword>
<protein>
    <recommendedName>
        <fullName evidence="9">Ankyrin repeat domain-containing protein</fullName>
    </recommendedName>
</protein>
<proteinExistence type="predicted"/>
<keyword evidence="5" id="KW-0472">Membrane</keyword>
<dbReference type="RefSeq" id="XP_008617953.1">
    <property type="nucleotide sequence ID" value="XM_008619731.1"/>
</dbReference>
<name>T0Q1Y9_SAPDV</name>
<dbReference type="PANTHER" id="PTHR12447">
    <property type="entry name" value="ANKYRIN REPEAT DOMAIN-CONTAINING PROTEIN 13"/>
    <property type="match status" value="1"/>
</dbReference>
<comment type="subcellular location">
    <subcellularLocation>
        <location evidence="1">Endoplasmic reticulum membrane</location>
    </subcellularLocation>
</comment>
<evidence type="ECO:0000256" key="2">
    <source>
        <dbReference type="ARBA" id="ARBA00022737"/>
    </source>
</evidence>
<evidence type="ECO:0000259" key="9">
    <source>
        <dbReference type="Pfam" id="PF11904"/>
    </source>
</evidence>
<dbReference type="PROSITE" id="PS50088">
    <property type="entry name" value="ANK_REPEAT"/>
    <property type="match status" value="2"/>
</dbReference>
<dbReference type="PANTHER" id="PTHR12447:SF25">
    <property type="entry name" value="ANKYRIN REPEAT DOMAIN-CONTAINING PROTEIN 13C"/>
    <property type="match status" value="1"/>
</dbReference>
<dbReference type="GeneID" id="19954361"/>
<dbReference type="InParanoid" id="T0Q1Y9"/>
<dbReference type="SMART" id="SM00248">
    <property type="entry name" value="ANK"/>
    <property type="match status" value="2"/>
</dbReference>
<keyword evidence="2" id="KW-0677">Repeat</keyword>
<evidence type="ECO:0000256" key="4">
    <source>
        <dbReference type="ARBA" id="ARBA00023043"/>
    </source>
</evidence>
<dbReference type="InterPro" id="IPR021832">
    <property type="entry name" value="ANKRD13"/>
</dbReference>
<dbReference type="Gene3D" id="1.25.40.20">
    <property type="entry name" value="Ankyrin repeat-containing domain"/>
    <property type="match status" value="1"/>
</dbReference>
<dbReference type="InterPro" id="IPR036770">
    <property type="entry name" value="Ankyrin_rpt-contain_sf"/>
</dbReference>
<keyword evidence="11" id="KW-1185">Reference proteome</keyword>
<evidence type="ECO:0000256" key="5">
    <source>
        <dbReference type="ARBA" id="ARBA00023136"/>
    </source>
</evidence>
<dbReference type="eggNOG" id="KOG0522">
    <property type="taxonomic scope" value="Eukaryota"/>
</dbReference>
<evidence type="ECO:0000313" key="10">
    <source>
        <dbReference type="EMBL" id="EQC28556.1"/>
    </source>
</evidence>
<dbReference type="Proteomes" id="UP000030762">
    <property type="component" value="Unassembled WGS sequence"/>
</dbReference>
<dbReference type="Pfam" id="PF12796">
    <property type="entry name" value="Ank_2"/>
    <property type="match status" value="1"/>
</dbReference>
<comment type="function">
    <text evidence="7">Acts as a molecular chaperone for G protein-coupled receptors, regulating their biogenesis and exit from the ER.</text>
</comment>
<evidence type="ECO:0000256" key="8">
    <source>
        <dbReference type="PROSITE-ProRule" id="PRU00023"/>
    </source>
</evidence>
<sequence length="556" mass="62226">MTTALHHAIWDGDFHAIDALLQAGAASELLEARDESGNTPLMLALRCIQPTQRAIVRRLLHHGASTHARDARGWTCMQNAVLCDDDRLVAEVFVHAEKQTLAQLTARSIALYSVLLSIPDFYVEIRVELTSWVPLVSKALPSDVLRIWKKGPFIRVDCSLKDFQNTSWKRGHMSHLLRTSPNTRGHVATIDREAHEMYDATRSMEDPSMADIETGLQLLYTCKTSTFTSDVASMVFQPKKKPLLHLQKSKRRWPGVKYEMLHARVHLRVRSPVQPHWERPTTAPDERLTKANTFFAKLHQSKKTKKKVEASPSNKLVLADQPMEMHLQVLPGDVVHWHYDTKTLASVAFHVTFCAAESSDKKVVAANAPNGQLQATQAGHAVFSWGRATSSKKKSVSVTYSIEHQRPAPSPASSAAAASDVSDDESALAVFYRMPQPRQQATSFQSYFPTTDDGTPHAQHRALTVLPSESHMTKDIQGTVTMAEAFPFTVQDFLPVAQFLSTRAEHFESLRDFFELKLPPGFPTKFQVPILLSVRASYTFEKAEACTVDDSHFDLI</sequence>
<evidence type="ECO:0000256" key="6">
    <source>
        <dbReference type="ARBA" id="ARBA00023186"/>
    </source>
</evidence>
<keyword evidence="3" id="KW-0256">Endoplasmic reticulum</keyword>
<reference evidence="10 11" key="1">
    <citation type="submission" date="2012-04" db="EMBL/GenBank/DDBJ databases">
        <title>The Genome Sequence of Saprolegnia declina VS20.</title>
        <authorList>
            <consortium name="The Broad Institute Genome Sequencing Platform"/>
            <person name="Russ C."/>
            <person name="Nusbaum C."/>
            <person name="Tyler B."/>
            <person name="van West P."/>
            <person name="Dieguez-Uribeondo J."/>
            <person name="de Bruijn I."/>
            <person name="Tripathy S."/>
            <person name="Jiang R."/>
            <person name="Young S.K."/>
            <person name="Zeng Q."/>
            <person name="Gargeya S."/>
            <person name="Fitzgerald M."/>
            <person name="Haas B."/>
            <person name="Abouelleil A."/>
            <person name="Alvarado L."/>
            <person name="Arachchi H.M."/>
            <person name="Berlin A."/>
            <person name="Chapman S.B."/>
            <person name="Goldberg J."/>
            <person name="Griggs A."/>
            <person name="Gujja S."/>
            <person name="Hansen M."/>
            <person name="Howarth C."/>
            <person name="Imamovic A."/>
            <person name="Larimer J."/>
            <person name="McCowen C."/>
            <person name="Montmayeur A."/>
            <person name="Murphy C."/>
            <person name="Neiman D."/>
            <person name="Pearson M."/>
            <person name="Priest M."/>
            <person name="Roberts A."/>
            <person name="Saif S."/>
            <person name="Shea T."/>
            <person name="Sisk P."/>
            <person name="Sykes S."/>
            <person name="Wortman J."/>
            <person name="Nusbaum C."/>
            <person name="Birren B."/>
        </authorList>
    </citation>
    <scope>NUCLEOTIDE SEQUENCE [LARGE SCALE GENOMIC DNA]</scope>
    <source>
        <strain evidence="10 11">VS20</strain>
    </source>
</reference>
<dbReference type="InterPro" id="IPR055285">
    <property type="entry name" value="ANKRD13_C"/>
</dbReference>
<gene>
    <name evidence="10" type="ORF">SDRG_13634</name>
</gene>
<feature type="repeat" description="ANK" evidence="8">
    <location>
        <begin position="1"/>
        <end position="32"/>
    </location>
</feature>
<evidence type="ECO:0000256" key="1">
    <source>
        <dbReference type="ARBA" id="ARBA00004586"/>
    </source>
</evidence>
<dbReference type="GO" id="GO:0005789">
    <property type="term" value="C:endoplasmic reticulum membrane"/>
    <property type="evidence" value="ECO:0007669"/>
    <property type="project" value="UniProtKB-SubCell"/>
</dbReference>
<evidence type="ECO:0000256" key="3">
    <source>
        <dbReference type="ARBA" id="ARBA00022824"/>
    </source>
</evidence>
<dbReference type="SUPFAM" id="SSF48403">
    <property type="entry name" value="Ankyrin repeat"/>
    <property type="match status" value="1"/>
</dbReference>
<dbReference type="InterPro" id="IPR002110">
    <property type="entry name" value="Ankyrin_rpt"/>
</dbReference>
<evidence type="ECO:0000256" key="7">
    <source>
        <dbReference type="ARBA" id="ARBA00037107"/>
    </source>
</evidence>
<accession>T0Q1Y9</accession>
<dbReference type="AlphaFoldDB" id="T0Q1Y9"/>
<feature type="domain" description="Ankyrin repeat" evidence="9">
    <location>
        <begin position="155"/>
        <end position="548"/>
    </location>
</feature>
<keyword evidence="6" id="KW-0143">Chaperone</keyword>
<evidence type="ECO:0000313" key="11">
    <source>
        <dbReference type="Proteomes" id="UP000030762"/>
    </source>
</evidence>